<evidence type="ECO:0008006" key="3">
    <source>
        <dbReference type="Google" id="ProtNLM"/>
    </source>
</evidence>
<comment type="caution">
    <text evidence="1">The sequence shown here is derived from an EMBL/GenBank/DDBJ whole genome shotgun (WGS) entry which is preliminary data.</text>
</comment>
<dbReference type="PANTHER" id="PTHR47331:SF4">
    <property type="entry name" value="PEPTIDASE S1 DOMAIN-CONTAINING PROTEIN"/>
    <property type="match status" value="1"/>
</dbReference>
<gene>
    <name evidence="1" type="ORF">TKK_015826</name>
</gene>
<evidence type="ECO:0000313" key="2">
    <source>
        <dbReference type="Proteomes" id="UP001627154"/>
    </source>
</evidence>
<evidence type="ECO:0000313" key="1">
    <source>
        <dbReference type="EMBL" id="KAL3389633.1"/>
    </source>
</evidence>
<dbReference type="PANTHER" id="PTHR47331">
    <property type="entry name" value="PHD-TYPE DOMAIN-CONTAINING PROTEIN"/>
    <property type="match status" value="1"/>
</dbReference>
<name>A0ABD2W9K0_9HYME</name>
<dbReference type="Pfam" id="PF05380">
    <property type="entry name" value="Peptidase_A17"/>
    <property type="match status" value="1"/>
</dbReference>
<dbReference type="EMBL" id="JBJJXI010000123">
    <property type="protein sequence ID" value="KAL3389633.1"/>
    <property type="molecule type" value="Genomic_DNA"/>
</dbReference>
<keyword evidence="2" id="KW-1185">Reference proteome</keyword>
<dbReference type="AlphaFoldDB" id="A0ABD2W9K0"/>
<sequence length="326" mass="35775">MEDFRCTTVTYGTAAASFLALRVMKQLAEDGSNGYPEASHALRHQLYVDDIFFGADTVGETVCRRNQLIELLATAGKKLAKWSANHRSLVEGLVSSSQESVALKIDEAVSTLGLRWLPGPDNFTFQFRPQPASSTVTRRSILSDISLTFDPMGWLAPALVVAKVLLQDVCLDGSDWDSPVSATLGQRWSEFCSTLPDVSRVRVSRWLGTSESGPWHLHAFADASKRAYAAALYAVTPGGLSTLLVAKTKLAPTKVQTIPRLELCAATLLARLVRNMLDNLRFPPAQVHCWTDSSVVLEWIRGHSSKWPTFVANRVSEIQTSLPDVC</sequence>
<dbReference type="Proteomes" id="UP001627154">
    <property type="component" value="Unassembled WGS sequence"/>
</dbReference>
<accession>A0ABD2W9K0</accession>
<reference evidence="1 2" key="1">
    <citation type="journal article" date="2024" name="bioRxiv">
        <title>A reference genome for Trichogramma kaykai: A tiny desert-dwelling parasitoid wasp with competing sex-ratio distorters.</title>
        <authorList>
            <person name="Culotta J."/>
            <person name="Lindsey A.R."/>
        </authorList>
    </citation>
    <scope>NUCLEOTIDE SEQUENCE [LARGE SCALE GENOMIC DNA]</scope>
    <source>
        <strain evidence="1 2">KSX58</strain>
    </source>
</reference>
<proteinExistence type="predicted"/>
<dbReference type="InterPro" id="IPR008042">
    <property type="entry name" value="Retrotrans_Pao"/>
</dbReference>
<organism evidence="1 2">
    <name type="scientific">Trichogramma kaykai</name>
    <dbReference type="NCBI Taxonomy" id="54128"/>
    <lineage>
        <taxon>Eukaryota</taxon>
        <taxon>Metazoa</taxon>
        <taxon>Ecdysozoa</taxon>
        <taxon>Arthropoda</taxon>
        <taxon>Hexapoda</taxon>
        <taxon>Insecta</taxon>
        <taxon>Pterygota</taxon>
        <taxon>Neoptera</taxon>
        <taxon>Endopterygota</taxon>
        <taxon>Hymenoptera</taxon>
        <taxon>Apocrita</taxon>
        <taxon>Proctotrupomorpha</taxon>
        <taxon>Chalcidoidea</taxon>
        <taxon>Trichogrammatidae</taxon>
        <taxon>Trichogramma</taxon>
    </lineage>
</organism>
<protein>
    <recommendedName>
        <fullName evidence="3">Reverse transcriptase domain-containing protein</fullName>
    </recommendedName>
</protein>